<evidence type="ECO:0000259" key="2">
    <source>
        <dbReference type="Pfam" id="PF08547"/>
    </source>
</evidence>
<name>A0A7S2KGJ3_9STRA</name>
<dbReference type="Pfam" id="PF08547">
    <property type="entry name" value="CIA30"/>
    <property type="match status" value="1"/>
</dbReference>
<proteinExistence type="predicted"/>
<feature type="domain" description="NADH:ubiquinone oxidoreductase intermediate-associated protein 30" evidence="2">
    <location>
        <begin position="44"/>
        <end position="99"/>
    </location>
</feature>
<dbReference type="InterPro" id="IPR013857">
    <property type="entry name" value="NADH-UbQ_OxRdtase-assoc_prot30"/>
</dbReference>
<evidence type="ECO:0000313" key="3">
    <source>
        <dbReference type="EMBL" id="CAD9576381.1"/>
    </source>
</evidence>
<sequence length="247" mass="26867">MLVPHSKTTMIPRLFLLASLTTTLVLATEEMMMISDFSLSDGEYLEMETVDDPVMGGTSSSTFEILEGEYLEWSGTVEIVDYLNSPGFCILQTKDDDEDFTGLGKQSGISFFVEKSTMDTMLQPMSAQLTTGAISSTNGEIITYEGELRTCELRAGIMDDTMLVELFVPWGEFKPTFRGFVVDDAPLLTAEELDKTYRIGLSTYSSHSAGDFTVKLIKIAARAADSEVCISPIAASDNDGGGSGATW</sequence>
<dbReference type="AlphaFoldDB" id="A0A7S2KGJ3"/>
<keyword evidence="1" id="KW-0732">Signal</keyword>
<dbReference type="GO" id="GO:0010257">
    <property type="term" value="P:NADH dehydrogenase complex assembly"/>
    <property type="evidence" value="ECO:0007669"/>
    <property type="project" value="TreeGrafter"/>
</dbReference>
<accession>A0A7S2KGJ3</accession>
<feature type="signal peptide" evidence="1">
    <location>
        <begin position="1"/>
        <end position="27"/>
    </location>
</feature>
<dbReference type="PANTHER" id="PTHR13194">
    <property type="entry name" value="COMPLEX I INTERMEDIATE-ASSOCIATED PROTEIN 30"/>
    <property type="match status" value="1"/>
</dbReference>
<organism evidence="3">
    <name type="scientific">Leptocylindrus danicus</name>
    <dbReference type="NCBI Taxonomy" id="163516"/>
    <lineage>
        <taxon>Eukaryota</taxon>
        <taxon>Sar</taxon>
        <taxon>Stramenopiles</taxon>
        <taxon>Ochrophyta</taxon>
        <taxon>Bacillariophyta</taxon>
        <taxon>Coscinodiscophyceae</taxon>
        <taxon>Chaetocerotophycidae</taxon>
        <taxon>Leptocylindrales</taxon>
        <taxon>Leptocylindraceae</taxon>
        <taxon>Leptocylindrus</taxon>
    </lineage>
</organism>
<gene>
    <name evidence="3" type="ORF">LDAN0321_LOCUS9090</name>
</gene>
<reference evidence="3" key="1">
    <citation type="submission" date="2021-01" db="EMBL/GenBank/DDBJ databases">
        <authorList>
            <person name="Corre E."/>
            <person name="Pelletier E."/>
            <person name="Niang G."/>
            <person name="Scheremetjew M."/>
            <person name="Finn R."/>
            <person name="Kale V."/>
            <person name="Holt S."/>
            <person name="Cochrane G."/>
            <person name="Meng A."/>
            <person name="Brown T."/>
            <person name="Cohen L."/>
        </authorList>
    </citation>
    <scope>NUCLEOTIDE SEQUENCE</scope>
    <source>
        <strain evidence="3">B650</strain>
    </source>
</reference>
<dbReference type="GO" id="GO:0051082">
    <property type="term" value="F:unfolded protein binding"/>
    <property type="evidence" value="ECO:0007669"/>
    <property type="project" value="TreeGrafter"/>
</dbReference>
<protein>
    <recommendedName>
        <fullName evidence="2">NADH:ubiquinone oxidoreductase intermediate-associated protein 30 domain-containing protein</fullName>
    </recommendedName>
</protein>
<dbReference type="PANTHER" id="PTHR13194:SF19">
    <property type="entry name" value="NAD(P)-BINDING ROSSMANN-FOLD SUPERFAMILY PROTEIN"/>
    <property type="match status" value="1"/>
</dbReference>
<evidence type="ECO:0000256" key="1">
    <source>
        <dbReference type="SAM" id="SignalP"/>
    </source>
</evidence>
<feature type="chain" id="PRO_5030750693" description="NADH:ubiquinone oxidoreductase intermediate-associated protein 30 domain-containing protein" evidence="1">
    <location>
        <begin position="28"/>
        <end position="247"/>
    </location>
</feature>
<dbReference type="InterPro" id="IPR039131">
    <property type="entry name" value="NDUFAF1"/>
</dbReference>
<dbReference type="EMBL" id="HBGY01014061">
    <property type="protein sequence ID" value="CAD9576381.1"/>
    <property type="molecule type" value="Transcribed_RNA"/>
</dbReference>